<accession>A0AAE0NQM0</accession>
<dbReference type="AlphaFoldDB" id="A0AAE0NQM0"/>
<evidence type="ECO:0008006" key="3">
    <source>
        <dbReference type="Google" id="ProtNLM"/>
    </source>
</evidence>
<keyword evidence="2" id="KW-1185">Reference proteome</keyword>
<dbReference type="EMBL" id="JAULSW010000004">
    <property type="protein sequence ID" value="KAK3385917.1"/>
    <property type="molecule type" value="Genomic_DNA"/>
</dbReference>
<evidence type="ECO:0000313" key="1">
    <source>
        <dbReference type="EMBL" id="KAK3385917.1"/>
    </source>
</evidence>
<dbReference type="Proteomes" id="UP001285441">
    <property type="component" value="Unassembled WGS sequence"/>
</dbReference>
<evidence type="ECO:0000313" key="2">
    <source>
        <dbReference type="Proteomes" id="UP001285441"/>
    </source>
</evidence>
<reference evidence="1" key="2">
    <citation type="submission" date="2023-06" db="EMBL/GenBank/DDBJ databases">
        <authorList>
            <consortium name="Lawrence Berkeley National Laboratory"/>
            <person name="Haridas S."/>
            <person name="Hensen N."/>
            <person name="Bonometti L."/>
            <person name="Westerberg I."/>
            <person name="Brannstrom I.O."/>
            <person name="Guillou S."/>
            <person name="Cros-Aarteil S."/>
            <person name="Calhoun S."/>
            <person name="Kuo A."/>
            <person name="Mondo S."/>
            <person name="Pangilinan J."/>
            <person name="Riley R."/>
            <person name="LaButti K."/>
            <person name="Andreopoulos B."/>
            <person name="Lipzen A."/>
            <person name="Chen C."/>
            <person name="Yanf M."/>
            <person name="Daum C."/>
            <person name="Ng V."/>
            <person name="Clum A."/>
            <person name="Steindorff A."/>
            <person name="Ohm R."/>
            <person name="Martin F."/>
            <person name="Silar P."/>
            <person name="Natvig D."/>
            <person name="Lalanne C."/>
            <person name="Gautier V."/>
            <person name="Ament-velasquez S.L."/>
            <person name="Kruys A."/>
            <person name="Hutchinson M.I."/>
            <person name="Powell A.J."/>
            <person name="Barry K."/>
            <person name="Miller A.N."/>
            <person name="Grigoriev I.V."/>
            <person name="Debuchy R."/>
            <person name="Gladieux P."/>
            <person name="Thoren M.H."/>
            <person name="Johannesson H."/>
        </authorList>
    </citation>
    <scope>NUCLEOTIDE SEQUENCE</scope>
    <source>
        <strain evidence="1">CBS 232.78</strain>
    </source>
</reference>
<name>A0AAE0NQM0_9PEZI</name>
<sequence>MVPYMPTEVLAHIASLVDFIDDDGSPIRTPLDPEVLSRQRTLSSLCLVSRTFRDIAQPLWFRQLTAAGSRPGCGFRLLEILALKSNMARRIQIIYADRINITLPELQALHNSDWGDAHRAPFKMLLEWQRYSNPRIPNLVAPSGATVPSLPKQTGIFLLVLLSLAQNVQILHFTTFRHLGFHKALDPPE</sequence>
<comment type="caution">
    <text evidence="1">The sequence shown here is derived from an EMBL/GenBank/DDBJ whole genome shotgun (WGS) entry which is preliminary data.</text>
</comment>
<reference evidence="1" key="1">
    <citation type="journal article" date="2023" name="Mol. Phylogenet. Evol.">
        <title>Genome-scale phylogeny and comparative genomics of the fungal order Sordariales.</title>
        <authorList>
            <person name="Hensen N."/>
            <person name="Bonometti L."/>
            <person name="Westerberg I."/>
            <person name="Brannstrom I.O."/>
            <person name="Guillou S."/>
            <person name="Cros-Aarteil S."/>
            <person name="Calhoun S."/>
            <person name="Haridas S."/>
            <person name="Kuo A."/>
            <person name="Mondo S."/>
            <person name="Pangilinan J."/>
            <person name="Riley R."/>
            <person name="LaButti K."/>
            <person name="Andreopoulos B."/>
            <person name="Lipzen A."/>
            <person name="Chen C."/>
            <person name="Yan M."/>
            <person name="Daum C."/>
            <person name="Ng V."/>
            <person name="Clum A."/>
            <person name="Steindorff A."/>
            <person name="Ohm R.A."/>
            <person name="Martin F."/>
            <person name="Silar P."/>
            <person name="Natvig D.O."/>
            <person name="Lalanne C."/>
            <person name="Gautier V."/>
            <person name="Ament-Velasquez S.L."/>
            <person name="Kruys A."/>
            <person name="Hutchinson M.I."/>
            <person name="Powell A.J."/>
            <person name="Barry K."/>
            <person name="Miller A.N."/>
            <person name="Grigoriev I.V."/>
            <person name="Debuchy R."/>
            <person name="Gladieux P."/>
            <person name="Hiltunen Thoren M."/>
            <person name="Johannesson H."/>
        </authorList>
    </citation>
    <scope>NUCLEOTIDE SEQUENCE</scope>
    <source>
        <strain evidence="1">CBS 232.78</strain>
    </source>
</reference>
<gene>
    <name evidence="1" type="ORF">B0H63DRAFT_523234</name>
</gene>
<organism evidence="1 2">
    <name type="scientific">Podospora didyma</name>
    <dbReference type="NCBI Taxonomy" id="330526"/>
    <lineage>
        <taxon>Eukaryota</taxon>
        <taxon>Fungi</taxon>
        <taxon>Dikarya</taxon>
        <taxon>Ascomycota</taxon>
        <taxon>Pezizomycotina</taxon>
        <taxon>Sordariomycetes</taxon>
        <taxon>Sordariomycetidae</taxon>
        <taxon>Sordariales</taxon>
        <taxon>Podosporaceae</taxon>
        <taxon>Podospora</taxon>
    </lineage>
</organism>
<proteinExistence type="predicted"/>
<protein>
    <recommendedName>
        <fullName evidence="3">F-box domain-containing protein</fullName>
    </recommendedName>
</protein>